<dbReference type="InterPro" id="IPR055495">
    <property type="entry name" value="CWD_DUF7067"/>
</dbReference>
<organism evidence="2 3">
    <name type="scientific">Aegilops tauschii subsp. strangulata</name>
    <name type="common">Goatgrass</name>
    <dbReference type="NCBI Taxonomy" id="200361"/>
    <lineage>
        <taxon>Eukaryota</taxon>
        <taxon>Viridiplantae</taxon>
        <taxon>Streptophyta</taxon>
        <taxon>Embryophyta</taxon>
        <taxon>Tracheophyta</taxon>
        <taxon>Spermatophyta</taxon>
        <taxon>Magnoliopsida</taxon>
        <taxon>Liliopsida</taxon>
        <taxon>Poales</taxon>
        <taxon>Poaceae</taxon>
        <taxon>BOP clade</taxon>
        <taxon>Pooideae</taxon>
        <taxon>Triticodae</taxon>
        <taxon>Triticeae</taxon>
        <taxon>Triticinae</taxon>
        <taxon>Aegilops</taxon>
    </lineage>
</organism>
<evidence type="ECO:0000313" key="2">
    <source>
        <dbReference type="EnsemblPlants" id="AET7Gv20582500.42"/>
    </source>
</evidence>
<dbReference type="AlphaFoldDB" id="A0A453RHD8"/>
<proteinExistence type="predicted"/>
<dbReference type="Gramene" id="AET7Gv20582500.42">
    <property type="protein sequence ID" value="AET7Gv20582500.42"/>
    <property type="gene ID" value="AET7Gv20582500"/>
</dbReference>
<protein>
    <recommendedName>
        <fullName evidence="1">DUF7067 domain-containing protein</fullName>
    </recommendedName>
</protein>
<name>A0A453RHD8_AEGTS</name>
<evidence type="ECO:0000313" key="3">
    <source>
        <dbReference type="Proteomes" id="UP000015105"/>
    </source>
</evidence>
<reference evidence="2" key="4">
    <citation type="submission" date="2019-03" db="UniProtKB">
        <authorList>
            <consortium name="EnsemblPlants"/>
        </authorList>
    </citation>
    <scope>IDENTIFICATION</scope>
</reference>
<reference evidence="2" key="3">
    <citation type="journal article" date="2017" name="Nature">
        <title>Genome sequence of the progenitor of the wheat D genome Aegilops tauschii.</title>
        <authorList>
            <person name="Luo M.C."/>
            <person name="Gu Y.Q."/>
            <person name="Puiu D."/>
            <person name="Wang H."/>
            <person name="Twardziok S.O."/>
            <person name="Deal K.R."/>
            <person name="Huo N."/>
            <person name="Zhu T."/>
            <person name="Wang L."/>
            <person name="Wang Y."/>
            <person name="McGuire P.E."/>
            <person name="Liu S."/>
            <person name="Long H."/>
            <person name="Ramasamy R.K."/>
            <person name="Rodriguez J.C."/>
            <person name="Van S.L."/>
            <person name="Yuan L."/>
            <person name="Wang Z."/>
            <person name="Xia Z."/>
            <person name="Xiao L."/>
            <person name="Anderson O.D."/>
            <person name="Ouyang S."/>
            <person name="Liang Y."/>
            <person name="Zimin A.V."/>
            <person name="Pertea G."/>
            <person name="Qi P."/>
            <person name="Bennetzen J.L."/>
            <person name="Dai X."/>
            <person name="Dawson M.W."/>
            <person name="Muller H.G."/>
            <person name="Kugler K."/>
            <person name="Rivarola-Duarte L."/>
            <person name="Spannagl M."/>
            <person name="Mayer K.F.X."/>
            <person name="Lu F.H."/>
            <person name="Bevan M.W."/>
            <person name="Leroy P."/>
            <person name="Li P."/>
            <person name="You F.M."/>
            <person name="Sun Q."/>
            <person name="Liu Z."/>
            <person name="Lyons E."/>
            <person name="Wicker T."/>
            <person name="Salzberg S.L."/>
            <person name="Devos K.M."/>
            <person name="Dvorak J."/>
        </authorList>
    </citation>
    <scope>NUCLEOTIDE SEQUENCE [LARGE SCALE GENOMIC DNA]</scope>
    <source>
        <strain evidence="2">cv. AL8/78</strain>
    </source>
</reference>
<keyword evidence="3" id="KW-1185">Reference proteome</keyword>
<evidence type="ECO:0000259" key="1">
    <source>
        <dbReference type="Pfam" id="PF23229"/>
    </source>
</evidence>
<dbReference type="PANTHER" id="PTHR46999:SF1">
    <property type="entry name" value="ALPHA-GLUCAN WATER DIKINASE 1, CHLOROPLASTIC"/>
    <property type="match status" value="1"/>
</dbReference>
<accession>A0A453RHD8</accession>
<dbReference type="Proteomes" id="UP000015105">
    <property type="component" value="Chromosome 7D"/>
</dbReference>
<dbReference type="EnsemblPlants" id="AET7Gv20582500.42">
    <property type="protein sequence ID" value="AET7Gv20582500.42"/>
    <property type="gene ID" value="AET7Gv20582500"/>
</dbReference>
<reference evidence="2" key="5">
    <citation type="journal article" date="2021" name="G3 (Bethesda)">
        <title>Aegilops tauschii genome assembly Aet v5.0 features greater sequence contiguity and improved annotation.</title>
        <authorList>
            <person name="Wang L."/>
            <person name="Zhu T."/>
            <person name="Rodriguez J.C."/>
            <person name="Deal K.R."/>
            <person name="Dubcovsky J."/>
            <person name="McGuire P.E."/>
            <person name="Lux T."/>
            <person name="Spannagl M."/>
            <person name="Mayer K.F.X."/>
            <person name="Baldrich P."/>
            <person name="Meyers B.C."/>
            <person name="Huo N."/>
            <person name="Gu Y.Q."/>
            <person name="Zhou H."/>
            <person name="Devos K.M."/>
            <person name="Bennetzen J.L."/>
            <person name="Unver T."/>
            <person name="Budak H."/>
            <person name="Gulick P.J."/>
            <person name="Galiba G."/>
            <person name="Kalapos B."/>
            <person name="Nelson D.R."/>
            <person name="Li P."/>
            <person name="You F.M."/>
            <person name="Luo M.C."/>
            <person name="Dvorak J."/>
        </authorList>
    </citation>
    <scope>NUCLEOTIDE SEQUENCE [LARGE SCALE GENOMIC DNA]</scope>
    <source>
        <strain evidence="2">cv. AL8/78</strain>
    </source>
</reference>
<dbReference type="PANTHER" id="PTHR46999">
    <property type="entry name" value="ALPHA-GLUCAN WATER DIKINASE 1, CHLOROPLASTIC-RELATED"/>
    <property type="match status" value="1"/>
</dbReference>
<feature type="domain" description="DUF7067" evidence="1">
    <location>
        <begin position="45"/>
        <end position="71"/>
    </location>
</feature>
<reference evidence="3" key="1">
    <citation type="journal article" date="2014" name="Science">
        <title>Ancient hybridizations among the ancestral genomes of bread wheat.</title>
        <authorList>
            <consortium name="International Wheat Genome Sequencing Consortium,"/>
            <person name="Marcussen T."/>
            <person name="Sandve S.R."/>
            <person name="Heier L."/>
            <person name="Spannagl M."/>
            <person name="Pfeifer M."/>
            <person name="Jakobsen K.S."/>
            <person name="Wulff B.B."/>
            <person name="Steuernagel B."/>
            <person name="Mayer K.F."/>
            <person name="Olsen O.A."/>
        </authorList>
    </citation>
    <scope>NUCLEOTIDE SEQUENCE [LARGE SCALE GENOMIC DNA]</scope>
    <source>
        <strain evidence="3">cv. AL8/78</strain>
    </source>
</reference>
<dbReference type="Pfam" id="PF23229">
    <property type="entry name" value="DUF7067"/>
    <property type="match status" value="1"/>
</dbReference>
<sequence>FLVFDEARNKWFKNNGQNFLIQLQTSHNEGQDAPGASASAIVVPEDLVQIQSYLRWERNGKQSYTADQEKASSMINLHLTLGLHKLILFFVIFH</sequence>
<reference evidence="3" key="2">
    <citation type="journal article" date="2017" name="Nat. Plants">
        <title>The Aegilops tauschii genome reveals multiple impacts of transposons.</title>
        <authorList>
            <person name="Zhao G."/>
            <person name="Zou C."/>
            <person name="Li K."/>
            <person name="Wang K."/>
            <person name="Li T."/>
            <person name="Gao L."/>
            <person name="Zhang X."/>
            <person name="Wang H."/>
            <person name="Yang Z."/>
            <person name="Liu X."/>
            <person name="Jiang W."/>
            <person name="Mao L."/>
            <person name="Kong X."/>
            <person name="Jiao Y."/>
            <person name="Jia J."/>
        </authorList>
    </citation>
    <scope>NUCLEOTIDE SEQUENCE [LARGE SCALE GENOMIC DNA]</scope>
    <source>
        <strain evidence="3">cv. AL8/78</strain>
    </source>
</reference>